<protein>
    <submittedName>
        <fullName evidence="1">Uncharacterized protein</fullName>
    </submittedName>
</protein>
<gene>
    <name evidence="1" type="ORF">GTGU_03577</name>
</gene>
<name>A0A084ZUB5_9ENTR</name>
<evidence type="ECO:0000313" key="2">
    <source>
        <dbReference type="Proteomes" id="UP000028630"/>
    </source>
</evidence>
<accession>A0A084ZUB5</accession>
<reference evidence="2" key="1">
    <citation type="submission" date="2014-05" db="EMBL/GenBank/DDBJ databases">
        <title>ATOL: Assembling a taxonomically balanced genome-scale reconstruction of the evolutionary history of the Enterobacteriaceae.</title>
        <authorList>
            <person name="Plunkett G. III"/>
            <person name="Neeno-Eckwall E.C."/>
            <person name="Glasner J.D."/>
            <person name="Perna N.T."/>
        </authorList>
    </citation>
    <scope>NUCLEOTIDE SEQUENCE [LARGE SCALE GENOMIC DNA]</scope>
    <source>
        <strain evidence="2">ATCC 49490</strain>
    </source>
</reference>
<dbReference type="Proteomes" id="UP000028630">
    <property type="component" value="Unassembled WGS sequence"/>
</dbReference>
<proteinExistence type="predicted"/>
<organism evidence="1 2">
    <name type="scientific">Trabulsiella guamensis ATCC 49490</name>
    <dbReference type="NCBI Taxonomy" id="1005994"/>
    <lineage>
        <taxon>Bacteria</taxon>
        <taxon>Pseudomonadati</taxon>
        <taxon>Pseudomonadota</taxon>
        <taxon>Gammaproteobacteria</taxon>
        <taxon>Enterobacterales</taxon>
        <taxon>Enterobacteriaceae</taxon>
        <taxon>Trabulsiella</taxon>
    </lineage>
</organism>
<keyword evidence="2" id="KW-1185">Reference proteome</keyword>
<dbReference type="AlphaFoldDB" id="A0A084ZUB5"/>
<sequence>MGANSKVVRVTVRDKEMHEAFISYAEKNDVVGDDLHLFLFLEGEAEMLHASLSEHGWSLLTDFMEEVNSYEERLIVA</sequence>
<dbReference type="EMBL" id="JMTB01000105">
    <property type="protein sequence ID" value="KFC01060.1"/>
    <property type="molecule type" value="Genomic_DNA"/>
</dbReference>
<comment type="caution">
    <text evidence="1">The sequence shown here is derived from an EMBL/GenBank/DDBJ whole genome shotgun (WGS) entry which is preliminary data.</text>
</comment>
<evidence type="ECO:0000313" key="1">
    <source>
        <dbReference type="EMBL" id="KFC01060.1"/>
    </source>
</evidence>
<dbReference type="RefSeq" id="WP_038160056.1">
    <property type="nucleotide sequence ID" value="NZ_JMTB01000105.1"/>
</dbReference>